<dbReference type="InterPro" id="IPR003817">
    <property type="entry name" value="PS_Dcarbxylase"/>
</dbReference>
<dbReference type="Pfam" id="PF02666">
    <property type="entry name" value="PS_Dcarbxylase"/>
    <property type="match status" value="2"/>
</dbReference>
<keyword evidence="12" id="KW-0865">Zymogen</keyword>
<comment type="subunit">
    <text evidence="12">Heterodimer of a large membrane-associated beta subunit and a small pyruvoyl-containing alpha subunit.</text>
</comment>
<dbReference type="EMBL" id="JAWIZZ010000040">
    <property type="protein sequence ID" value="KAK5780653.1"/>
    <property type="molecule type" value="Genomic_DNA"/>
</dbReference>
<dbReference type="InterPro" id="IPR033661">
    <property type="entry name" value="PSD_type1_euk"/>
</dbReference>
<keyword evidence="10 12" id="KW-1208">Phospholipid metabolism</keyword>
<evidence type="ECO:0000256" key="4">
    <source>
        <dbReference type="ARBA" id="ARBA00022793"/>
    </source>
</evidence>
<comment type="pathway">
    <text evidence="1">Lipid metabolism.</text>
</comment>
<evidence type="ECO:0000256" key="9">
    <source>
        <dbReference type="ARBA" id="ARBA00023239"/>
    </source>
</evidence>
<name>A0AAN7WHU6_9SACH</name>
<comment type="function">
    <text evidence="12">Catalyzes the formation of phosphatidylethanolamine (PtdEtn) from phosphatidylserine (PtdSer). Plays a central role in phospholipid metabolism and in the interorganelle trafficking of phosphatidylserine.</text>
</comment>
<feature type="active site" description="Charge relay system; for autoendoproteolytic cleavage activity" evidence="12">
    <location>
        <position position="488"/>
    </location>
</feature>
<dbReference type="GO" id="GO:0016540">
    <property type="term" value="P:protein autoprocessing"/>
    <property type="evidence" value="ECO:0007669"/>
    <property type="project" value="UniProtKB-UniRule"/>
</dbReference>
<sequence length="522" mass="59467">MNTVLSQSKARLLQMRPLVGIPSRGQLRNTTSFLWKRRFSSKMAIYQKLKAAPNKRSSSTRHARNIVNHVTQNDKKISLKWAVLTGVTIFIGTIIYTSRHNFNITIDIQDSEEKDVVSSNSRRNKNIKIFNNNWLFFCYSTLPLNAVSRLWGQFNNLTLPMWFRPIGYKFYTFLFNVNLDEIEDPDLYHYANLGEFFYRRIKPETRPIAPGEDVIVSPSDGQVLQAGVIDSETGEIQQVKGLTYSIKEFLGTHEHPSMVRSESSLNLLANETEHEKFAKKNKFDLFINGSNNGSRTDIYNISLKEDGNVTSIKAEGDKSLAKFDTSSSKTLKLINELSTNIPYYNLYSNVEPKNTDLYFAVIYLSPGDYHHYHSPVDWVCKKRRYFPGELFSVSPYFQRNFPNLFVLNERVALLGYWKHGFFSMTPVGATNVGSIKLSFDQELVTNIKRAKNVDPHICYEATYLNASKILGGMPLTKGEEMGGFKLGSTVVLCFEAPKNFKFNVNVGDKIKMGEKLGSLDGN</sequence>
<comment type="subcellular location">
    <molecule>Phosphatidylserine decarboxylase 1 alpha chain</molecule>
    <subcellularLocation>
        <location evidence="12">Mitochondrion inner membrane</location>
        <topology evidence="12">Peripheral membrane protein</topology>
        <orientation evidence="12">Intermembrane side</orientation>
    </subcellularLocation>
    <text evidence="12">Anchored to the mitochondrial inner membrane through its interaction with the integral membrane beta chain.</text>
</comment>
<keyword evidence="9 12" id="KW-0456">Lyase</keyword>
<keyword evidence="2 12" id="KW-0444">Lipid biosynthesis</keyword>
<dbReference type="GO" id="GO:0006646">
    <property type="term" value="P:phosphatidylethanolamine biosynthetic process"/>
    <property type="evidence" value="ECO:0007669"/>
    <property type="project" value="UniProtKB-UniRule"/>
</dbReference>
<gene>
    <name evidence="12" type="primary">PSD1</name>
    <name evidence="14" type="ORF">RI543_001775</name>
</gene>
<dbReference type="HAMAP" id="MF_03208">
    <property type="entry name" value="PS_decarb_PSD_B_type1_euk"/>
    <property type="match status" value="1"/>
</dbReference>
<evidence type="ECO:0000256" key="1">
    <source>
        <dbReference type="ARBA" id="ARBA00005189"/>
    </source>
</evidence>
<protein>
    <recommendedName>
        <fullName evidence="12">Phosphatidylserine decarboxylase proenzyme 1, mitochondrial</fullName>
        <ecNumber evidence="12">4.1.1.65</ecNumber>
    </recommendedName>
    <component>
        <recommendedName>
            <fullName evidence="12">Phosphatidylserine decarboxylase 1 beta chain</fullName>
        </recommendedName>
    </component>
    <component>
        <recommendedName>
            <fullName evidence="12">Phosphatidylserine decarboxylase 1 alpha chain</fullName>
        </recommendedName>
    </component>
</protein>
<keyword evidence="12" id="KW-0496">Mitochondrion</keyword>
<keyword evidence="15" id="KW-1185">Reference proteome</keyword>
<feature type="topological domain" description="Mitochondrial intermembrane" evidence="12">
    <location>
        <begin position="101"/>
        <end position="522"/>
    </location>
</feature>
<evidence type="ECO:0000256" key="10">
    <source>
        <dbReference type="ARBA" id="ARBA00023264"/>
    </source>
</evidence>
<evidence type="ECO:0000256" key="7">
    <source>
        <dbReference type="ARBA" id="ARBA00023136"/>
    </source>
</evidence>
<organism evidence="14 15">
    <name type="scientific">Arxiozyma heterogenica</name>
    <dbReference type="NCBI Taxonomy" id="278026"/>
    <lineage>
        <taxon>Eukaryota</taxon>
        <taxon>Fungi</taxon>
        <taxon>Dikarya</taxon>
        <taxon>Ascomycota</taxon>
        <taxon>Saccharomycotina</taxon>
        <taxon>Saccharomycetes</taxon>
        <taxon>Saccharomycetales</taxon>
        <taxon>Saccharomycetaceae</taxon>
        <taxon>Arxiozyma</taxon>
    </lineage>
</organism>
<comment type="PTM">
    <text evidence="12">Is synthesized initially as an inactive proenzyme. Formation of the active enzyme involves a self-maturation process in which the active site pyruvoyl group is generated from an internal serine residue via an autocatalytic post-translational modification. Two non-identical subunits are generated from the proenzyme in this reaction, and the pyruvate is formed at the N-terminus of the alpha chain, which is derived from the carboxyl end of the proenzyme. The autoendoproteolytic cleavage occurs by a canonical serine protease mechanism, in which the side chain hydroxyl group of the serine supplies its oxygen atom to form the C-terminus of the beta chain, while the remainder of the serine residue undergoes an oxidative deamination to produce ammonia and the pyruvoyl prosthetic group on the alpha chain. During this reaction, the Ser that is part of the protease active site of the proenzyme becomes the pyruvoyl prosthetic group, which constitutes an essential element of the active site of the mature decarboxylase.</text>
</comment>
<comment type="caution">
    <text evidence="14">The sequence shown here is derived from an EMBL/GenBank/DDBJ whole genome shotgun (WGS) entry which is preliminary data.</text>
</comment>
<feature type="chain" id="PRO_5042650110" description="Phosphatidylserine decarboxylase 1 alpha chain" evidence="12">
    <location>
        <begin position="488"/>
        <end position="522"/>
    </location>
</feature>
<comment type="similarity">
    <text evidence="12">Belongs to the phosphatidylserine decarboxylase family. PSD-B subfamily. Eukaryotic type I sub-subfamily.</text>
</comment>
<proteinExistence type="inferred from homology"/>
<comment type="cofactor">
    <cofactor evidence="12">
        <name>pyruvate</name>
        <dbReference type="ChEBI" id="CHEBI:15361"/>
    </cofactor>
    <text evidence="12">Binds 1 pyruvoyl group covalently per subunit.</text>
</comment>
<dbReference type="Proteomes" id="UP001306508">
    <property type="component" value="Unassembled WGS sequence"/>
</dbReference>
<evidence type="ECO:0000313" key="15">
    <source>
        <dbReference type="Proteomes" id="UP001306508"/>
    </source>
</evidence>
<comment type="subcellular location">
    <molecule>Phosphatidylserine decarboxylase 1 beta chain</molecule>
    <subcellularLocation>
        <location evidence="12">Mitochondrion inner membrane</location>
        <topology evidence="12">Single-pass membrane protein</topology>
        <orientation evidence="12">Intermembrane side</orientation>
    </subcellularLocation>
</comment>
<feature type="active site" description="Schiff-base intermediate with substrate; via pyruvic acid; for decarboxylase activity" evidence="12">
    <location>
        <position position="488"/>
    </location>
</feature>
<evidence type="ECO:0000256" key="5">
    <source>
        <dbReference type="ARBA" id="ARBA00022989"/>
    </source>
</evidence>
<evidence type="ECO:0000256" key="3">
    <source>
        <dbReference type="ARBA" id="ARBA00022692"/>
    </source>
</evidence>
<dbReference type="NCBIfam" id="TIGR00163">
    <property type="entry name" value="PS_decarb"/>
    <property type="match status" value="1"/>
</dbReference>
<feature type="active site" description="Charge relay system; for autoendoproteolytic cleavage activity" evidence="12">
    <location>
        <position position="373"/>
    </location>
</feature>
<evidence type="ECO:0000256" key="11">
    <source>
        <dbReference type="ARBA" id="ARBA00023317"/>
    </source>
</evidence>
<dbReference type="AlphaFoldDB" id="A0AAN7WHU6"/>
<evidence type="ECO:0000313" key="14">
    <source>
        <dbReference type="EMBL" id="KAK5780653.1"/>
    </source>
</evidence>
<feature type="chain" id="PRO_5042650109" description="Phosphatidylserine decarboxylase 1 beta chain" evidence="12">
    <location>
        <begin position="1"/>
        <end position="487"/>
    </location>
</feature>
<evidence type="ECO:0000256" key="12">
    <source>
        <dbReference type="HAMAP-Rule" id="MF_03208"/>
    </source>
</evidence>
<evidence type="ECO:0000256" key="8">
    <source>
        <dbReference type="ARBA" id="ARBA00023209"/>
    </source>
</evidence>
<feature type="modified residue" description="Pyruvic acid (Ser); by autocatalysis" evidence="12">
    <location>
        <position position="488"/>
    </location>
</feature>
<dbReference type="GO" id="GO:0004609">
    <property type="term" value="F:phosphatidylserine decarboxylase activity"/>
    <property type="evidence" value="ECO:0007669"/>
    <property type="project" value="UniProtKB-UniRule"/>
</dbReference>
<feature type="transmembrane region" description="Helical" evidence="13">
    <location>
        <begin position="81"/>
        <end position="98"/>
    </location>
</feature>
<evidence type="ECO:0000256" key="6">
    <source>
        <dbReference type="ARBA" id="ARBA00023098"/>
    </source>
</evidence>
<keyword evidence="4 12" id="KW-0210">Decarboxylase</keyword>
<keyword evidence="7 12" id="KW-0472">Membrane</keyword>
<dbReference type="PANTHER" id="PTHR10067">
    <property type="entry name" value="PHOSPHATIDYLSERINE DECARBOXYLASE"/>
    <property type="match status" value="1"/>
</dbReference>
<keyword evidence="3 12" id="KW-0812">Transmembrane</keyword>
<comment type="catalytic activity">
    <reaction evidence="12">
        <text>a 1,2-diacyl-sn-glycero-3-phospho-L-serine + H(+) = a 1,2-diacyl-sn-glycero-3-phosphoethanolamine + CO2</text>
        <dbReference type="Rhea" id="RHEA:20828"/>
        <dbReference type="ChEBI" id="CHEBI:15378"/>
        <dbReference type="ChEBI" id="CHEBI:16526"/>
        <dbReference type="ChEBI" id="CHEBI:57262"/>
        <dbReference type="ChEBI" id="CHEBI:64612"/>
        <dbReference type="EC" id="4.1.1.65"/>
    </reaction>
</comment>
<comment type="pathway">
    <text evidence="12">Phospholipid metabolism; phosphatidylethanolamine biosynthesis; phosphatidylethanolamine from CDP-diacylglycerol: step 2/2.</text>
</comment>
<feature type="topological domain" description="Mitochondrial matrix" evidence="12">
    <location>
        <begin position="1"/>
        <end position="81"/>
    </location>
</feature>
<accession>A0AAN7WHU6</accession>
<dbReference type="PANTHER" id="PTHR10067:SF6">
    <property type="entry name" value="PHOSPHATIDYLSERINE DECARBOXYLASE PROENZYME, MITOCHONDRIAL"/>
    <property type="match status" value="1"/>
</dbReference>
<dbReference type="EC" id="4.1.1.65" evidence="12"/>
<reference evidence="15" key="1">
    <citation type="submission" date="2023-07" db="EMBL/GenBank/DDBJ databases">
        <title>A draft genome of Kazachstania heterogenica Y-27499.</title>
        <authorList>
            <person name="Donic C."/>
            <person name="Kralova J.S."/>
            <person name="Fidel L."/>
            <person name="Ben-Dor S."/>
            <person name="Jung S."/>
        </authorList>
    </citation>
    <scope>NUCLEOTIDE SEQUENCE [LARGE SCALE GENOMIC DNA]</scope>
    <source>
        <strain evidence="15">Y27499</strain>
    </source>
</reference>
<keyword evidence="8 12" id="KW-0594">Phospholipid biosynthesis</keyword>
<keyword evidence="12" id="KW-0999">Mitochondrion inner membrane</keyword>
<feature type="site" description="Cleavage (non-hydrolytic); by autocatalysis" evidence="12">
    <location>
        <begin position="487"/>
        <end position="488"/>
    </location>
</feature>
<keyword evidence="6 12" id="KW-0443">Lipid metabolism</keyword>
<keyword evidence="11 12" id="KW-0670">Pyruvate</keyword>
<feature type="active site" description="Charge relay system; for autoendoproteolytic cleavage activity" evidence="12">
    <location>
        <position position="220"/>
    </location>
</feature>
<dbReference type="InterPro" id="IPR033177">
    <property type="entry name" value="PSD-B"/>
</dbReference>
<keyword evidence="5 12" id="KW-1133">Transmembrane helix</keyword>
<dbReference type="GO" id="GO:0005743">
    <property type="term" value="C:mitochondrial inner membrane"/>
    <property type="evidence" value="ECO:0007669"/>
    <property type="project" value="UniProtKB-SubCell"/>
</dbReference>
<evidence type="ECO:0000256" key="2">
    <source>
        <dbReference type="ARBA" id="ARBA00022516"/>
    </source>
</evidence>
<evidence type="ECO:0000256" key="13">
    <source>
        <dbReference type="SAM" id="Phobius"/>
    </source>
</evidence>